<accession>A0A5J5KWC0</accession>
<dbReference type="Proteomes" id="UP000325957">
    <property type="component" value="Unassembled WGS sequence"/>
</dbReference>
<feature type="transmembrane region" description="Helical" evidence="2">
    <location>
        <begin position="209"/>
        <end position="232"/>
    </location>
</feature>
<dbReference type="PANTHER" id="PTHR39427">
    <property type="match status" value="1"/>
</dbReference>
<keyword evidence="5" id="KW-1185">Reference proteome</keyword>
<gene>
    <name evidence="4" type="ORF">FCK90_13510</name>
</gene>
<feature type="modified residue" description="Phosphocysteine; by EIIA" evidence="1">
    <location>
        <position position="75"/>
    </location>
</feature>
<dbReference type="InterPro" id="IPR011638">
    <property type="entry name" value="PTS_EIIBC_GUT_C"/>
</dbReference>
<keyword evidence="2" id="KW-1133">Transmembrane helix</keyword>
<sequence length="354" mass="36382">MRTYRPITIKKGPGGFGGPYTVTPDEKRNKIVYIVGGGARPEVVDRIAELSGAEPVNGFKTSVPDDETFLAVIDCGGTLRCGLYPKKGIHTVNVMQTGKAGPLAQYITEDLYVSAVSGAQVSLADEAEAATVGASAAAAEATAEGAAGSGDDAGAESTGTYATNKKISETIAAKKKKSILERIGLGAGRVVSIFFQASRDAVQTMLNSVIPFMGFVAMLIGIINASGFGTFFSHLLEPLAGNGIGLIVLGFICSLPFLSPLLGPGGVIGGIIGTLIGNEIARGNVPPHLALPALFAINTQNACDFIPVGLGLAEAEPETVEVGVPAILYSRFLNGAPRVAIAWLASVGLYSTDN</sequence>
<dbReference type="RefSeq" id="WP_158034834.1">
    <property type="nucleotide sequence ID" value="NZ_ML708628.1"/>
</dbReference>
<dbReference type="GO" id="GO:0008982">
    <property type="term" value="F:protein-N(PI)-phosphohistidine-sugar phosphotransferase activity"/>
    <property type="evidence" value="ECO:0007669"/>
    <property type="project" value="InterPro"/>
</dbReference>
<proteinExistence type="predicted"/>
<comment type="caution">
    <text evidence="4">The sequence shown here is derived from an EMBL/GenBank/DDBJ whole genome shotgun (WGS) entry which is preliminary data.</text>
</comment>
<dbReference type="EMBL" id="SZWF01000024">
    <property type="protein sequence ID" value="KAA9393195.1"/>
    <property type="molecule type" value="Genomic_DNA"/>
</dbReference>
<feature type="domain" description="PTS EIIB type-5" evidence="3">
    <location>
        <begin position="3"/>
        <end position="210"/>
    </location>
</feature>
<dbReference type="AlphaFoldDB" id="A0A5J5KWC0"/>
<organism evidence="4 5">
    <name type="scientific">Kocuria coralli</name>
    <dbReference type="NCBI Taxonomy" id="1461025"/>
    <lineage>
        <taxon>Bacteria</taxon>
        <taxon>Bacillati</taxon>
        <taxon>Actinomycetota</taxon>
        <taxon>Actinomycetes</taxon>
        <taxon>Micrococcales</taxon>
        <taxon>Micrococcaceae</taxon>
        <taxon>Kocuria</taxon>
    </lineage>
</organism>
<dbReference type="PANTHER" id="PTHR39427:SF1">
    <property type="entry name" value="PTS SYSTEM GLUCITOL_SORBITOL-SPECIFIC EIIB COMPONENT"/>
    <property type="match status" value="1"/>
</dbReference>
<dbReference type="InterPro" id="IPR011618">
    <property type="entry name" value="PTS_EIIBC_GUT_N"/>
</dbReference>
<feature type="transmembrane region" description="Helical" evidence="2">
    <location>
        <begin position="239"/>
        <end position="258"/>
    </location>
</feature>
<dbReference type="PROSITE" id="PS51102">
    <property type="entry name" value="PTS_EIIB_TYPE_5"/>
    <property type="match status" value="1"/>
</dbReference>
<evidence type="ECO:0000313" key="4">
    <source>
        <dbReference type="EMBL" id="KAA9393195.1"/>
    </source>
</evidence>
<keyword evidence="2" id="KW-0812">Transmembrane</keyword>
<reference evidence="4 5" key="1">
    <citation type="submission" date="2019-05" db="EMBL/GenBank/DDBJ databases">
        <title>Kocuria coralli sp. nov., a novel actinobacterium isolated from coral reef seawater.</title>
        <authorList>
            <person name="Li J."/>
        </authorList>
    </citation>
    <scope>NUCLEOTIDE SEQUENCE [LARGE SCALE GENOMIC DNA]</scope>
    <source>
        <strain evidence="4 5">SCSIO 13007</strain>
    </source>
</reference>
<dbReference type="OrthoDB" id="4774329at2"/>
<dbReference type="InterPro" id="IPR004702">
    <property type="entry name" value="PTS_sorb_EIIBC"/>
</dbReference>
<protein>
    <submittedName>
        <fullName evidence="4">PTS sorbitol transporter subunit IIB</fullName>
    </submittedName>
</protein>
<evidence type="ECO:0000256" key="2">
    <source>
        <dbReference type="SAM" id="Phobius"/>
    </source>
</evidence>
<evidence type="ECO:0000256" key="1">
    <source>
        <dbReference type="PROSITE-ProRule" id="PRU00425"/>
    </source>
</evidence>
<keyword evidence="2" id="KW-0472">Membrane</keyword>
<name>A0A5J5KWC0_9MICC</name>
<dbReference type="GO" id="GO:0005886">
    <property type="term" value="C:plasma membrane"/>
    <property type="evidence" value="ECO:0007669"/>
    <property type="project" value="TreeGrafter"/>
</dbReference>
<evidence type="ECO:0000313" key="5">
    <source>
        <dbReference type="Proteomes" id="UP000325957"/>
    </source>
</evidence>
<dbReference type="NCBIfam" id="TIGR00825">
    <property type="entry name" value="EIIBC-GUT"/>
    <property type="match status" value="1"/>
</dbReference>
<dbReference type="GO" id="GO:0009401">
    <property type="term" value="P:phosphoenolpyruvate-dependent sugar phosphotransferase system"/>
    <property type="evidence" value="ECO:0007669"/>
    <property type="project" value="InterPro"/>
</dbReference>
<dbReference type="Pfam" id="PF07663">
    <property type="entry name" value="EIIBC-GUT_C"/>
    <property type="match status" value="1"/>
</dbReference>
<dbReference type="Pfam" id="PF03612">
    <property type="entry name" value="EIIBC-GUT_N"/>
    <property type="match status" value="1"/>
</dbReference>
<evidence type="ECO:0000259" key="3">
    <source>
        <dbReference type="PROSITE" id="PS51102"/>
    </source>
</evidence>